<dbReference type="Gene3D" id="3.20.20.80">
    <property type="entry name" value="Glycosidases"/>
    <property type="match status" value="1"/>
</dbReference>
<dbReference type="PROSITE" id="PS51272">
    <property type="entry name" value="SLH"/>
    <property type="match status" value="2"/>
</dbReference>
<evidence type="ECO:0000256" key="6">
    <source>
        <dbReference type="ARBA" id="ARBA00023295"/>
    </source>
</evidence>
<dbReference type="PROSITE" id="PS51760">
    <property type="entry name" value="GH10_2"/>
    <property type="match status" value="1"/>
</dbReference>
<keyword evidence="7 9" id="KW-0624">Polysaccharide degradation</keyword>
<feature type="domain" description="SLH" evidence="11">
    <location>
        <begin position="735"/>
        <end position="798"/>
    </location>
</feature>
<dbReference type="SUPFAM" id="SSF49785">
    <property type="entry name" value="Galactose-binding domain-like"/>
    <property type="match status" value="1"/>
</dbReference>
<dbReference type="Proteomes" id="UP000677918">
    <property type="component" value="Unassembled WGS sequence"/>
</dbReference>
<evidence type="ECO:0000256" key="9">
    <source>
        <dbReference type="RuleBase" id="RU361174"/>
    </source>
</evidence>
<dbReference type="PROSITE" id="PS00591">
    <property type="entry name" value="GH10_1"/>
    <property type="match status" value="1"/>
</dbReference>
<dbReference type="InterPro" id="IPR008979">
    <property type="entry name" value="Galactose-bd-like_sf"/>
</dbReference>
<keyword evidence="5 9" id="KW-0119">Carbohydrate metabolism</keyword>
<dbReference type="EC" id="3.2.1.8" evidence="9"/>
<keyword evidence="3" id="KW-0858">Xylan degradation</keyword>
<evidence type="ECO:0000313" key="13">
    <source>
        <dbReference type="EMBL" id="GIQ71367.1"/>
    </source>
</evidence>
<sequence>MSISYRGKSSLARLVVIMMILSICLTVPVVHAAAEEDDAVLYAEGFEAANTLQQNGDATVGLSEDQAAAGVGSLSVAPTAENNYSGVALRNETLDTPMLPGGSYKLTAKALSAKDATLGVRVETKDAGGGNTYGSVGSVKVNMAAGQWTDVVLEFAVPADHQSVSAIVFHNDDQIPELTFYLDEVKLEVTAQPEPVQEQEPKELKELLAFTFDDPASQESLFTVEKASNIEWIDEDGAGKDDHAALRVTHIDGESYTSADNAVRLTFSEPLPAGGVYQISVWFYAPASGNEGKDTLTGPGVVINGEYAQSIFKLPSNVGTLPIGEWKEVNVQTPLMETPLNTLDFRLVTNDAPNHADVWYLDNIVISQVGDLQEVVVPEWDLGIASLADTYKHNFLIGNVMSSNETANADTTAMYTHHYNFMTAENDMKPQYLSPEQGVYNFTNADTLIEWAEQHNIQVHGHTLIWHAQSAPWLTADADGNPLTRAEAKANMEAYIRNVAGHFKGKLASWDVVNEAFDGGSGIPTDWTAVLRTQSPWYQAYENGADRSKGESGADYIYDAFVLARLVDPDAVLYYNDYNETEAWKREAMALMAEELNEKWKSDERNTEPGRPLVEGIGMQAHYWIETLNPADVEASIVRFAEAGVKISVTELDIPSQNAAPFTKDKEIEQAKLYAELFLIYKKHADSIERITFWGKADSQSWRAQGSPLLFDRTFATKEAYYAVMDPLGYLLANWENPYSDVSTDDWFYPDVAHVSVNRLIGGSSETTFGPGTAVTRQQFLSMLFLLHAQTHANAGEYEQVGRWAEENGLAEAGFHADELLSRQDMAVILEKYLNLVGVSAGEGGHIYADDAAIAAAAKPAVQLLYHMGLMVGKSGNYFDPEAHISRAEAASILHRLAEAIEG</sequence>
<dbReference type="SUPFAM" id="SSF51445">
    <property type="entry name" value="(Trans)glycosidases"/>
    <property type="match status" value="1"/>
</dbReference>
<feature type="active site" description="Nucleophile" evidence="8">
    <location>
        <position position="651"/>
    </location>
</feature>
<evidence type="ECO:0000256" key="3">
    <source>
        <dbReference type="ARBA" id="ARBA00022651"/>
    </source>
</evidence>
<dbReference type="EMBL" id="BOVK01000082">
    <property type="protein sequence ID" value="GIQ71367.1"/>
    <property type="molecule type" value="Genomic_DNA"/>
</dbReference>
<gene>
    <name evidence="13" type="ORF">XYCOK13_41910</name>
</gene>
<accession>A0A8J4H7Q2</accession>
<feature type="signal peptide" evidence="10">
    <location>
        <begin position="1"/>
        <end position="32"/>
    </location>
</feature>
<dbReference type="Pfam" id="PF00395">
    <property type="entry name" value="SLH"/>
    <property type="match status" value="2"/>
</dbReference>
<evidence type="ECO:0000256" key="7">
    <source>
        <dbReference type="ARBA" id="ARBA00023326"/>
    </source>
</evidence>
<protein>
    <recommendedName>
        <fullName evidence="9">Beta-xylanase</fullName>
        <ecNumber evidence="9">3.2.1.8</ecNumber>
    </recommendedName>
</protein>
<comment type="pathway">
    <text evidence="2">Glycan degradation; xylan degradation.</text>
</comment>
<organism evidence="13 14">
    <name type="scientific">Xylanibacillus composti</name>
    <dbReference type="NCBI Taxonomy" id="1572762"/>
    <lineage>
        <taxon>Bacteria</taxon>
        <taxon>Bacillati</taxon>
        <taxon>Bacillota</taxon>
        <taxon>Bacilli</taxon>
        <taxon>Bacillales</taxon>
        <taxon>Paenibacillaceae</taxon>
        <taxon>Xylanibacillus</taxon>
    </lineage>
</organism>
<keyword evidence="6 9" id="KW-0326">Glycosidase</keyword>
<comment type="caution">
    <text evidence="13">The sequence shown here is derived from an EMBL/GenBank/DDBJ whole genome shotgun (WGS) entry which is preliminary data.</text>
</comment>
<dbReference type="Gene3D" id="2.60.120.260">
    <property type="entry name" value="Galactose-binding domain-like"/>
    <property type="match status" value="2"/>
</dbReference>
<name>A0A8J4H7Q2_9BACL</name>
<dbReference type="InterPro" id="IPR017853">
    <property type="entry name" value="GH"/>
</dbReference>
<evidence type="ECO:0000313" key="14">
    <source>
        <dbReference type="Proteomes" id="UP000677918"/>
    </source>
</evidence>
<feature type="chain" id="PRO_5035191662" description="Beta-xylanase" evidence="10">
    <location>
        <begin position="33"/>
        <end position="903"/>
    </location>
</feature>
<dbReference type="InterPro" id="IPR044846">
    <property type="entry name" value="GH10"/>
</dbReference>
<dbReference type="InterPro" id="IPR001119">
    <property type="entry name" value="SLH_dom"/>
</dbReference>
<dbReference type="PANTHER" id="PTHR31490:SF90">
    <property type="entry name" value="ENDO-1,4-BETA-XYLANASE A"/>
    <property type="match status" value="1"/>
</dbReference>
<comment type="catalytic activity">
    <reaction evidence="1 9">
        <text>Endohydrolysis of (1-&gt;4)-beta-D-xylosidic linkages in xylans.</text>
        <dbReference type="EC" id="3.2.1.8"/>
    </reaction>
</comment>
<evidence type="ECO:0000256" key="8">
    <source>
        <dbReference type="PROSITE-ProRule" id="PRU10061"/>
    </source>
</evidence>
<keyword evidence="4 9" id="KW-0378">Hydrolase</keyword>
<evidence type="ECO:0000259" key="12">
    <source>
        <dbReference type="PROSITE" id="PS51760"/>
    </source>
</evidence>
<evidence type="ECO:0000259" key="11">
    <source>
        <dbReference type="PROSITE" id="PS51272"/>
    </source>
</evidence>
<dbReference type="UniPathway" id="UPA00114"/>
<evidence type="ECO:0000256" key="4">
    <source>
        <dbReference type="ARBA" id="ARBA00022801"/>
    </source>
</evidence>
<evidence type="ECO:0000256" key="1">
    <source>
        <dbReference type="ARBA" id="ARBA00000681"/>
    </source>
</evidence>
<dbReference type="RefSeq" id="WP_213414161.1">
    <property type="nucleotide sequence ID" value="NZ_BOVK01000082.1"/>
</dbReference>
<dbReference type="InterPro" id="IPR001000">
    <property type="entry name" value="GH10_dom"/>
</dbReference>
<dbReference type="AlphaFoldDB" id="A0A8J4H7Q2"/>
<proteinExistence type="inferred from homology"/>
<keyword evidence="14" id="KW-1185">Reference proteome</keyword>
<keyword evidence="10" id="KW-0732">Signal</keyword>
<dbReference type="GO" id="GO:0045493">
    <property type="term" value="P:xylan catabolic process"/>
    <property type="evidence" value="ECO:0007669"/>
    <property type="project" value="UniProtKB-UniPathway"/>
</dbReference>
<evidence type="ECO:0000256" key="2">
    <source>
        <dbReference type="ARBA" id="ARBA00004851"/>
    </source>
</evidence>
<dbReference type="Pfam" id="PF00331">
    <property type="entry name" value="Glyco_hydro_10"/>
    <property type="match status" value="1"/>
</dbReference>
<dbReference type="PANTHER" id="PTHR31490">
    <property type="entry name" value="GLYCOSYL HYDROLASE"/>
    <property type="match status" value="1"/>
</dbReference>
<dbReference type="SMART" id="SM00633">
    <property type="entry name" value="Glyco_10"/>
    <property type="match status" value="1"/>
</dbReference>
<evidence type="ECO:0000256" key="5">
    <source>
        <dbReference type="ARBA" id="ARBA00023277"/>
    </source>
</evidence>
<dbReference type="GO" id="GO:0031176">
    <property type="term" value="F:endo-1,4-beta-xylanase activity"/>
    <property type="evidence" value="ECO:0007669"/>
    <property type="project" value="UniProtKB-EC"/>
</dbReference>
<reference evidence="13" key="1">
    <citation type="submission" date="2021-04" db="EMBL/GenBank/DDBJ databases">
        <title>Draft genome sequence of Xylanibacillus composti strain K13.</title>
        <authorList>
            <person name="Uke A."/>
            <person name="Chhe C."/>
            <person name="Baramee S."/>
            <person name="Kosugi A."/>
        </authorList>
    </citation>
    <scope>NUCLEOTIDE SEQUENCE</scope>
    <source>
        <strain evidence="13">K13</strain>
    </source>
</reference>
<dbReference type="PRINTS" id="PR00134">
    <property type="entry name" value="GLHYDRLASE10"/>
</dbReference>
<comment type="similarity">
    <text evidence="9">Belongs to the glycosyl hydrolase 10 (cellulase F) family.</text>
</comment>
<dbReference type="InterPro" id="IPR031158">
    <property type="entry name" value="GH10_AS"/>
</dbReference>
<feature type="domain" description="GH10" evidence="12">
    <location>
        <begin position="381"/>
        <end position="727"/>
    </location>
</feature>
<evidence type="ECO:0000256" key="10">
    <source>
        <dbReference type="SAM" id="SignalP"/>
    </source>
</evidence>
<feature type="domain" description="SLH" evidence="11">
    <location>
        <begin position="845"/>
        <end position="903"/>
    </location>
</feature>